<reference evidence="1 2" key="1">
    <citation type="submission" date="2019-05" db="EMBL/GenBank/DDBJ databases">
        <title>Another draft genome of Portunus trituberculatus and its Hox gene families provides insights of decapod evolution.</title>
        <authorList>
            <person name="Jeong J.-H."/>
            <person name="Song I."/>
            <person name="Kim S."/>
            <person name="Choi T."/>
            <person name="Kim D."/>
            <person name="Ryu S."/>
            <person name="Kim W."/>
        </authorList>
    </citation>
    <scope>NUCLEOTIDE SEQUENCE [LARGE SCALE GENOMIC DNA]</scope>
    <source>
        <tissue evidence="1">Muscle</tissue>
    </source>
</reference>
<gene>
    <name evidence="1" type="ORF">E2C01_048713</name>
</gene>
<organism evidence="1 2">
    <name type="scientific">Portunus trituberculatus</name>
    <name type="common">Swimming crab</name>
    <name type="synonym">Neptunus trituberculatus</name>
    <dbReference type="NCBI Taxonomy" id="210409"/>
    <lineage>
        <taxon>Eukaryota</taxon>
        <taxon>Metazoa</taxon>
        <taxon>Ecdysozoa</taxon>
        <taxon>Arthropoda</taxon>
        <taxon>Crustacea</taxon>
        <taxon>Multicrustacea</taxon>
        <taxon>Malacostraca</taxon>
        <taxon>Eumalacostraca</taxon>
        <taxon>Eucarida</taxon>
        <taxon>Decapoda</taxon>
        <taxon>Pleocyemata</taxon>
        <taxon>Brachyura</taxon>
        <taxon>Eubrachyura</taxon>
        <taxon>Portunoidea</taxon>
        <taxon>Portunidae</taxon>
        <taxon>Portuninae</taxon>
        <taxon>Portunus</taxon>
    </lineage>
</organism>
<protein>
    <submittedName>
        <fullName evidence="1">Uncharacterized protein</fullName>
    </submittedName>
</protein>
<keyword evidence="2" id="KW-1185">Reference proteome</keyword>
<name>A0A5B7GBQ9_PORTR</name>
<comment type="caution">
    <text evidence="1">The sequence shown here is derived from an EMBL/GenBank/DDBJ whole genome shotgun (WGS) entry which is preliminary data.</text>
</comment>
<dbReference type="EMBL" id="VSRR010012639">
    <property type="protein sequence ID" value="MPC54787.1"/>
    <property type="molecule type" value="Genomic_DNA"/>
</dbReference>
<sequence>MVAVRRSIFQHDSRWRGWGRLMGQGWPSERRLALIGHRWFDSRGGCRAALSPMKHYRRPNASLQAKLGTNKANADSEVPPGENMAPASLTAALQGSPPRLVLALNTLAGVASLRANGVLWCLLSG</sequence>
<dbReference type="Proteomes" id="UP000324222">
    <property type="component" value="Unassembled WGS sequence"/>
</dbReference>
<accession>A0A5B7GBQ9</accession>
<evidence type="ECO:0000313" key="2">
    <source>
        <dbReference type="Proteomes" id="UP000324222"/>
    </source>
</evidence>
<proteinExistence type="predicted"/>
<evidence type="ECO:0000313" key="1">
    <source>
        <dbReference type="EMBL" id="MPC54787.1"/>
    </source>
</evidence>
<dbReference type="AlphaFoldDB" id="A0A5B7GBQ9"/>